<accession>A0A3S0PJ77</accession>
<protein>
    <submittedName>
        <fullName evidence="4">NAD(P)H-quinone oxidoreductase</fullName>
    </submittedName>
</protein>
<proteinExistence type="predicted"/>
<evidence type="ECO:0000313" key="4">
    <source>
        <dbReference type="EMBL" id="RUL66860.1"/>
    </source>
</evidence>
<dbReference type="SMART" id="SM00829">
    <property type="entry name" value="PKS_ER"/>
    <property type="match status" value="1"/>
</dbReference>
<dbReference type="PANTHER" id="PTHR48106">
    <property type="entry name" value="QUINONE OXIDOREDUCTASE PIG3-RELATED"/>
    <property type="match status" value="1"/>
</dbReference>
<evidence type="ECO:0000259" key="3">
    <source>
        <dbReference type="SMART" id="SM00829"/>
    </source>
</evidence>
<dbReference type="GO" id="GO:0016651">
    <property type="term" value="F:oxidoreductase activity, acting on NAD(P)H"/>
    <property type="evidence" value="ECO:0007669"/>
    <property type="project" value="TreeGrafter"/>
</dbReference>
<keyword evidence="1" id="KW-0521">NADP</keyword>
<dbReference type="InterPro" id="IPR020843">
    <property type="entry name" value="ER"/>
</dbReference>
<dbReference type="InterPro" id="IPR013154">
    <property type="entry name" value="ADH-like_N"/>
</dbReference>
<keyword evidence="5" id="KW-1185">Reference proteome</keyword>
<comment type="caution">
    <text evidence="4">The sequence shown here is derived from an EMBL/GenBank/DDBJ whole genome shotgun (WGS) entry which is preliminary data.</text>
</comment>
<reference evidence="4 5" key="1">
    <citation type="submission" date="2018-12" db="EMBL/GenBank/DDBJ databases">
        <title>Dyella dinghuensis sp. nov. DHOA06 and Dyella choica sp. nov. 4M-K27, isolated from forest soil.</title>
        <authorList>
            <person name="Qiu L.-H."/>
            <person name="Gao Z.-H."/>
        </authorList>
    </citation>
    <scope>NUCLEOTIDE SEQUENCE [LARGE SCALE GENOMIC DNA]</scope>
    <source>
        <strain evidence="4 5">DHOA06</strain>
    </source>
</reference>
<evidence type="ECO:0000256" key="2">
    <source>
        <dbReference type="ARBA" id="ARBA00023002"/>
    </source>
</evidence>
<dbReference type="InterPro" id="IPR011032">
    <property type="entry name" value="GroES-like_sf"/>
</dbReference>
<dbReference type="Pfam" id="PF00107">
    <property type="entry name" value="ADH_zinc_N"/>
    <property type="match status" value="1"/>
</dbReference>
<dbReference type="Gene3D" id="3.40.50.720">
    <property type="entry name" value="NAD(P)-binding Rossmann-like Domain"/>
    <property type="match status" value="1"/>
</dbReference>
<dbReference type="InterPro" id="IPR036291">
    <property type="entry name" value="NAD(P)-bd_dom_sf"/>
</dbReference>
<dbReference type="Pfam" id="PF08240">
    <property type="entry name" value="ADH_N"/>
    <property type="match status" value="1"/>
</dbReference>
<dbReference type="CDD" id="cd05276">
    <property type="entry name" value="p53_inducible_oxidoreductase"/>
    <property type="match status" value="1"/>
</dbReference>
<gene>
    <name evidence="4" type="ORF">EKH79_02820</name>
</gene>
<sequence length="332" mass="35705">MHAIEISHPGGPDVLRLTQRPVPQPGPGEVLIKVAASGVNRPDVFQRMGKYDPPPGASDLPGLEVGGELIDGDFSGYNPFGLKPGDFVCVLLTGGGYAQYAVAPLAQCLPLPEGLNPLEAASLPENYFTVWTNVFDRGRLGLNEDGLPESLLVQGGSSGIGVTAIQLAHALGHRVFATAGSDDKCRACESLGAEAINYRTEDFVERIKTLTDRCGVDVILDMVAGDYIPREMDALADNGRLVLIATLGGAKTTIDVHKLMQRRISITGSTLRPRSVAYKAAIAANLYEHVWPLFAEKRLHPVIHEIFPAHEAPRAHALMESSAHIGKILLRW</sequence>
<evidence type="ECO:0000256" key="1">
    <source>
        <dbReference type="ARBA" id="ARBA00022857"/>
    </source>
</evidence>
<dbReference type="Gene3D" id="3.90.180.10">
    <property type="entry name" value="Medium-chain alcohol dehydrogenases, catalytic domain"/>
    <property type="match status" value="1"/>
</dbReference>
<dbReference type="Proteomes" id="UP000267077">
    <property type="component" value="Unassembled WGS sequence"/>
</dbReference>
<dbReference type="PANTHER" id="PTHR48106:SF8">
    <property type="entry name" value="OS02G0805600 PROTEIN"/>
    <property type="match status" value="1"/>
</dbReference>
<evidence type="ECO:0000313" key="5">
    <source>
        <dbReference type="Proteomes" id="UP000267077"/>
    </source>
</evidence>
<organism evidence="4 5">
    <name type="scientific">Dyella dinghuensis</name>
    <dbReference type="NCBI Taxonomy" id="1920169"/>
    <lineage>
        <taxon>Bacteria</taxon>
        <taxon>Pseudomonadati</taxon>
        <taxon>Pseudomonadota</taxon>
        <taxon>Gammaproteobacteria</taxon>
        <taxon>Lysobacterales</taxon>
        <taxon>Rhodanobacteraceae</taxon>
        <taxon>Dyella</taxon>
    </lineage>
</organism>
<keyword evidence="2" id="KW-0560">Oxidoreductase</keyword>
<name>A0A3S0PJ77_9GAMM</name>
<dbReference type="OrthoDB" id="9780520at2"/>
<feature type="domain" description="Enoyl reductase (ER)" evidence="3">
    <location>
        <begin position="10"/>
        <end position="330"/>
    </location>
</feature>
<dbReference type="InterPro" id="IPR013149">
    <property type="entry name" value="ADH-like_C"/>
</dbReference>
<dbReference type="InterPro" id="IPR014189">
    <property type="entry name" value="Quinone_OxRdtase_PIG3"/>
</dbReference>
<dbReference type="EMBL" id="RYZR01000002">
    <property type="protein sequence ID" value="RUL66860.1"/>
    <property type="molecule type" value="Genomic_DNA"/>
</dbReference>
<dbReference type="NCBIfam" id="TIGR02824">
    <property type="entry name" value="quinone_pig3"/>
    <property type="match status" value="1"/>
</dbReference>
<dbReference type="AlphaFoldDB" id="A0A3S0PJ77"/>
<dbReference type="GO" id="GO:0070402">
    <property type="term" value="F:NADPH binding"/>
    <property type="evidence" value="ECO:0007669"/>
    <property type="project" value="TreeGrafter"/>
</dbReference>
<dbReference type="SUPFAM" id="SSF51735">
    <property type="entry name" value="NAD(P)-binding Rossmann-fold domains"/>
    <property type="match status" value="1"/>
</dbReference>
<dbReference type="SUPFAM" id="SSF50129">
    <property type="entry name" value="GroES-like"/>
    <property type="match status" value="1"/>
</dbReference>